<organism evidence="3">
    <name type="scientific">freshwater metagenome</name>
    <dbReference type="NCBI Taxonomy" id="449393"/>
    <lineage>
        <taxon>unclassified sequences</taxon>
        <taxon>metagenomes</taxon>
        <taxon>ecological metagenomes</taxon>
    </lineage>
</organism>
<feature type="transmembrane region" description="Helical" evidence="1">
    <location>
        <begin position="45"/>
        <end position="64"/>
    </location>
</feature>
<dbReference type="Gene3D" id="1.20.1250.20">
    <property type="entry name" value="MFS general substrate transporter like domains"/>
    <property type="match status" value="1"/>
</dbReference>
<feature type="domain" description="Major facilitator superfamily (MFS) profile" evidence="2">
    <location>
        <begin position="210"/>
        <end position="394"/>
    </location>
</feature>
<feature type="transmembrane region" description="Helical" evidence="1">
    <location>
        <begin position="142"/>
        <end position="163"/>
    </location>
</feature>
<dbReference type="GO" id="GO:0022857">
    <property type="term" value="F:transmembrane transporter activity"/>
    <property type="evidence" value="ECO:0007669"/>
    <property type="project" value="InterPro"/>
</dbReference>
<keyword evidence="1" id="KW-1133">Transmembrane helix</keyword>
<feature type="transmembrane region" description="Helical" evidence="1">
    <location>
        <begin position="103"/>
        <end position="122"/>
    </location>
</feature>
<keyword evidence="1" id="KW-0472">Membrane</keyword>
<sequence>MSSGYVELIRLPSARRLIYALSSATISYGMVQLTLLLVVHKATGSYPISGVAVGAFAVCAGLSAPPRGRLVDRKGAHPWLPVMSVLYTVALVALDIAASLTSVAWPLIALCGAVGAVMPPLFASARSVWPQAVPPDLVRRGYAVTSLLGDIGWVAGPALASALFLGPWWIAPLVSAVTCLIAATLSTPQRDPTRAAMRPEPMPRLRESRGLLALLLVGVAFGTGTGIVQVATPTIAGHTGHGSLGGPLLALFALGSVTGAVWFGSRDSEGSSFARFLQTSVILGVLIVPVCLTSSLPVLAVTLFVAGIAFGPATVSIFEALDHLAPRAGTEALTWMTTAEGCGAAGGASLAGYLVVHVGGWSAFTIASVLFVVPAGLAILMHAGTRRRRAALQN</sequence>
<feature type="transmembrane region" description="Helical" evidence="1">
    <location>
        <begin position="169"/>
        <end position="189"/>
    </location>
</feature>
<feature type="transmembrane region" description="Helical" evidence="1">
    <location>
        <begin position="76"/>
        <end position="97"/>
    </location>
</feature>
<dbReference type="PANTHER" id="PTHR23542">
    <property type="match status" value="1"/>
</dbReference>
<proteinExistence type="predicted"/>
<dbReference type="SUPFAM" id="SSF103473">
    <property type="entry name" value="MFS general substrate transporter"/>
    <property type="match status" value="1"/>
</dbReference>
<feature type="transmembrane region" description="Helical" evidence="1">
    <location>
        <begin position="17"/>
        <end position="39"/>
    </location>
</feature>
<name>A0A6J6P2P5_9ZZZZ</name>
<reference evidence="3" key="1">
    <citation type="submission" date="2020-05" db="EMBL/GenBank/DDBJ databases">
        <authorList>
            <person name="Chiriac C."/>
            <person name="Salcher M."/>
            <person name="Ghai R."/>
            <person name="Kavagutti S V."/>
        </authorList>
    </citation>
    <scope>NUCLEOTIDE SEQUENCE</scope>
</reference>
<feature type="transmembrane region" description="Helical" evidence="1">
    <location>
        <begin position="210"/>
        <end position="232"/>
    </location>
</feature>
<dbReference type="InterPro" id="IPR036259">
    <property type="entry name" value="MFS_trans_sf"/>
</dbReference>
<gene>
    <name evidence="3" type="ORF">UFOPK2399_00824</name>
</gene>
<evidence type="ECO:0000256" key="1">
    <source>
        <dbReference type="SAM" id="Phobius"/>
    </source>
</evidence>
<feature type="transmembrane region" description="Helical" evidence="1">
    <location>
        <begin position="244"/>
        <end position="264"/>
    </location>
</feature>
<keyword evidence="1" id="KW-0812">Transmembrane</keyword>
<dbReference type="InterPro" id="IPR020846">
    <property type="entry name" value="MFS_dom"/>
</dbReference>
<dbReference type="AlphaFoldDB" id="A0A6J6P2P5"/>
<dbReference type="EMBL" id="CAEZXP010000001">
    <property type="protein sequence ID" value="CAB4692572.1"/>
    <property type="molecule type" value="Genomic_DNA"/>
</dbReference>
<dbReference type="PANTHER" id="PTHR23542:SF1">
    <property type="entry name" value="MAJOR FACILITATOR SUPERFAMILY (MFS) PROFILE DOMAIN-CONTAINING PROTEIN"/>
    <property type="match status" value="1"/>
</dbReference>
<dbReference type="InterPro" id="IPR011701">
    <property type="entry name" value="MFS"/>
</dbReference>
<feature type="transmembrane region" description="Helical" evidence="1">
    <location>
        <begin position="361"/>
        <end position="380"/>
    </location>
</feature>
<evidence type="ECO:0000259" key="2">
    <source>
        <dbReference type="PROSITE" id="PS50850"/>
    </source>
</evidence>
<accession>A0A6J6P2P5</accession>
<protein>
    <submittedName>
        <fullName evidence="3">Unannotated protein</fullName>
    </submittedName>
</protein>
<dbReference type="PROSITE" id="PS50850">
    <property type="entry name" value="MFS"/>
    <property type="match status" value="1"/>
</dbReference>
<evidence type="ECO:0000313" key="3">
    <source>
        <dbReference type="EMBL" id="CAB4692572.1"/>
    </source>
</evidence>
<dbReference type="Pfam" id="PF07690">
    <property type="entry name" value="MFS_1"/>
    <property type="match status" value="1"/>
</dbReference>